<dbReference type="AlphaFoldDB" id="A0A5N6R2G2"/>
<organism evidence="2 3">
    <name type="scientific">Carpinus fangiana</name>
    <dbReference type="NCBI Taxonomy" id="176857"/>
    <lineage>
        <taxon>Eukaryota</taxon>
        <taxon>Viridiplantae</taxon>
        <taxon>Streptophyta</taxon>
        <taxon>Embryophyta</taxon>
        <taxon>Tracheophyta</taxon>
        <taxon>Spermatophyta</taxon>
        <taxon>Magnoliopsida</taxon>
        <taxon>eudicotyledons</taxon>
        <taxon>Gunneridae</taxon>
        <taxon>Pentapetalae</taxon>
        <taxon>rosids</taxon>
        <taxon>fabids</taxon>
        <taxon>Fagales</taxon>
        <taxon>Betulaceae</taxon>
        <taxon>Carpinus</taxon>
    </lineage>
</organism>
<name>A0A5N6R2G2_9ROSI</name>
<keyword evidence="3" id="KW-1185">Reference proteome</keyword>
<accession>A0A5N6R2G2</accession>
<reference evidence="2 3" key="1">
    <citation type="submission" date="2019-06" db="EMBL/GenBank/DDBJ databases">
        <title>A chromosomal-level reference genome of Carpinus fangiana (Coryloideae, Betulaceae).</title>
        <authorList>
            <person name="Yang X."/>
            <person name="Wang Z."/>
            <person name="Zhang L."/>
            <person name="Hao G."/>
            <person name="Liu J."/>
            <person name="Yang Y."/>
        </authorList>
    </citation>
    <scope>NUCLEOTIDE SEQUENCE [LARGE SCALE GENOMIC DNA]</scope>
    <source>
        <strain evidence="2">Cfa_2016G</strain>
        <tissue evidence="2">Leaf</tissue>
    </source>
</reference>
<sequence>MVRPHFLLVTYSIQGHINPGLQFAKRLIRLGVHVTFVTSVAANRRMAKTPDLDGLSFSTYSDGFKDGGDANNYMSEIKRRGSQALTDLVVSSANKARPKTTWKNLFVHT</sequence>
<dbReference type="GO" id="GO:0080044">
    <property type="term" value="F:quercetin 7-O-glucosyltransferase activity"/>
    <property type="evidence" value="ECO:0007669"/>
    <property type="project" value="TreeGrafter"/>
</dbReference>
<dbReference type="Proteomes" id="UP000327013">
    <property type="component" value="Chromosome 3"/>
</dbReference>
<dbReference type="EMBL" id="CM017323">
    <property type="protein sequence ID" value="KAE8022891.1"/>
    <property type="molecule type" value="Genomic_DNA"/>
</dbReference>
<evidence type="ECO:0000313" key="2">
    <source>
        <dbReference type="EMBL" id="KAE8022891.1"/>
    </source>
</evidence>
<dbReference type="SUPFAM" id="SSF53756">
    <property type="entry name" value="UDP-Glycosyltransferase/glycogen phosphorylase"/>
    <property type="match status" value="1"/>
</dbReference>
<dbReference type="PANTHER" id="PTHR11926">
    <property type="entry name" value="GLUCOSYL/GLUCURONOSYL TRANSFERASES"/>
    <property type="match status" value="1"/>
</dbReference>
<dbReference type="GO" id="GO:0080043">
    <property type="term" value="F:quercetin 3-O-glucosyltransferase activity"/>
    <property type="evidence" value="ECO:0007669"/>
    <property type="project" value="TreeGrafter"/>
</dbReference>
<protein>
    <submittedName>
        <fullName evidence="2">Uncharacterized protein</fullName>
    </submittedName>
</protein>
<proteinExistence type="inferred from homology"/>
<evidence type="ECO:0000313" key="3">
    <source>
        <dbReference type="Proteomes" id="UP000327013"/>
    </source>
</evidence>
<dbReference type="PANTHER" id="PTHR11926:SF870">
    <property type="entry name" value="UDP-GLYCOSYLTRANSFERASE 75B1"/>
    <property type="match status" value="1"/>
</dbReference>
<dbReference type="Gene3D" id="3.40.50.2000">
    <property type="entry name" value="Glycogen Phosphorylase B"/>
    <property type="match status" value="1"/>
</dbReference>
<dbReference type="OrthoDB" id="5835829at2759"/>
<gene>
    <name evidence="2" type="ORF">FH972_008652</name>
</gene>
<evidence type="ECO:0000256" key="1">
    <source>
        <dbReference type="ARBA" id="ARBA00009995"/>
    </source>
</evidence>
<comment type="similarity">
    <text evidence="1">Belongs to the UDP-glycosyltransferase family.</text>
</comment>